<evidence type="ECO:0000313" key="1">
    <source>
        <dbReference type="EMBL" id="MFC4364287.1"/>
    </source>
</evidence>
<dbReference type="Pfam" id="PF04134">
    <property type="entry name" value="DCC1-like"/>
    <property type="match status" value="1"/>
</dbReference>
<gene>
    <name evidence="1" type="ORF">ACFOX3_18405</name>
</gene>
<dbReference type="RefSeq" id="WP_290262351.1">
    <property type="nucleotide sequence ID" value="NZ_JAUFQG010000004.1"/>
</dbReference>
<dbReference type="PANTHER" id="PTHR34290:SF2">
    <property type="entry name" value="OS04G0668800 PROTEIN"/>
    <property type="match status" value="1"/>
</dbReference>
<organism evidence="1 2">
    <name type="scientific">Simiduia curdlanivorans</name>
    <dbReference type="NCBI Taxonomy" id="1492769"/>
    <lineage>
        <taxon>Bacteria</taxon>
        <taxon>Pseudomonadati</taxon>
        <taxon>Pseudomonadota</taxon>
        <taxon>Gammaproteobacteria</taxon>
        <taxon>Cellvibrionales</taxon>
        <taxon>Cellvibrionaceae</taxon>
        <taxon>Simiduia</taxon>
    </lineage>
</organism>
<dbReference type="Proteomes" id="UP001595840">
    <property type="component" value="Unassembled WGS sequence"/>
</dbReference>
<proteinExistence type="predicted"/>
<dbReference type="PANTHER" id="PTHR34290">
    <property type="entry name" value="SI:CH73-390P7.2"/>
    <property type="match status" value="1"/>
</dbReference>
<accession>A0ABV8VC35</accession>
<name>A0ABV8VC35_9GAMM</name>
<evidence type="ECO:0000313" key="2">
    <source>
        <dbReference type="Proteomes" id="UP001595840"/>
    </source>
</evidence>
<dbReference type="InterPro" id="IPR007263">
    <property type="entry name" value="DCC1-like"/>
</dbReference>
<comment type="caution">
    <text evidence="1">The sequence shown here is derived from an EMBL/GenBank/DDBJ whole genome shotgun (WGS) entry which is preliminary data.</text>
</comment>
<reference evidence="2" key="1">
    <citation type="journal article" date="2019" name="Int. J. Syst. Evol. Microbiol.">
        <title>The Global Catalogue of Microorganisms (GCM) 10K type strain sequencing project: providing services to taxonomists for standard genome sequencing and annotation.</title>
        <authorList>
            <consortium name="The Broad Institute Genomics Platform"/>
            <consortium name="The Broad Institute Genome Sequencing Center for Infectious Disease"/>
            <person name="Wu L."/>
            <person name="Ma J."/>
        </authorList>
    </citation>
    <scope>NUCLEOTIDE SEQUENCE [LARGE SCALE GENOMIC DNA]</scope>
    <source>
        <strain evidence="2">CECT 8570</strain>
    </source>
</reference>
<sequence>MSALTIFYDSRCPLCVKEMLSLQRRNSGQLGFEDIFQPDFSVRFPHINPERANAVLHGQTRDGELLLGLDVTAHAWALVGNPLFKVLRRPLIKPIADLAYEFFARHRYRISYLLTGQARCKACVDIKRVAP</sequence>
<protein>
    <submittedName>
        <fullName evidence="1">Thiol-disulfide oxidoreductase DCC family protein</fullName>
    </submittedName>
</protein>
<dbReference type="InterPro" id="IPR044691">
    <property type="entry name" value="DCC1_Trx"/>
</dbReference>
<keyword evidence="2" id="KW-1185">Reference proteome</keyword>
<dbReference type="EMBL" id="JBHSCX010000021">
    <property type="protein sequence ID" value="MFC4364287.1"/>
    <property type="molecule type" value="Genomic_DNA"/>
</dbReference>